<sequence length="98" mass="10257">MVDGTSGTATGAKSKGAVDHAWPPILLFIVASIGTGTLSDRPTMFWINAAIVAVGLVSAVVKIPKVWKLRREQGIAYLLIVLVLGTAAFAVDRVLGNI</sequence>
<keyword evidence="1" id="KW-0472">Membrane</keyword>
<keyword evidence="1" id="KW-0812">Transmembrane</keyword>
<feature type="transmembrane region" description="Helical" evidence="1">
    <location>
        <begin position="75"/>
        <end position="95"/>
    </location>
</feature>
<evidence type="ECO:0000313" key="2">
    <source>
        <dbReference type="EMBL" id="MFC7307389.1"/>
    </source>
</evidence>
<name>A0ABW2JML2_9ACTN</name>
<feature type="transmembrane region" description="Helical" evidence="1">
    <location>
        <begin position="21"/>
        <end position="39"/>
    </location>
</feature>
<feature type="transmembrane region" description="Helical" evidence="1">
    <location>
        <begin position="45"/>
        <end position="63"/>
    </location>
</feature>
<organism evidence="2 3">
    <name type="scientific">Streptomyces monticola</name>
    <dbReference type="NCBI Taxonomy" id="2666263"/>
    <lineage>
        <taxon>Bacteria</taxon>
        <taxon>Bacillati</taxon>
        <taxon>Actinomycetota</taxon>
        <taxon>Actinomycetes</taxon>
        <taxon>Kitasatosporales</taxon>
        <taxon>Streptomycetaceae</taxon>
        <taxon>Streptomyces</taxon>
    </lineage>
</organism>
<evidence type="ECO:0000256" key="1">
    <source>
        <dbReference type="SAM" id="Phobius"/>
    </source>
</evidence>
<dbReference type="RefSeq" id="WP_381834246.1">
    <property type="nucleotide sequence ID" value="NZ_JBHTCF010000011.1"/>
</dbReference>
<evidence type="ECO:0000313" key="3">
    <source>
        <dbReference type="Proteomes" id="UP001596523"/>
    </source>
</evidence>
<comment type="caution">
    <text evidence="2">The sequence shown here is derived from an EMBL/GenBank/DDBJ whole genome shotgun (WGS) entry which is preliminary data.</text>
</comment>
<dbReference type="EMBL" id="JBHTCF010000011">
    <property type="protein sequence ID" value="MFC7307389.1"/>
    <property type="molecule type" value="Genomic_DNA"/>
</dbReference>
<accession>A0ABW2JML2</accession>
<evidence type="ECO:0008006" key="4">
    <source>
        <dbReference type="Google" id="ProtNLM"/>
    </source>
</evidence>
<gene>
    <name evidence="2" type="ORF">ACFQVC_24575</name>
</gene>
<keyword evidence="1" id="KW-1133">Transmembrane helix</keyword>
<protein>
    <recommendedName>
        <fullName evidence="4">Membrane transporter protein</fullName>
    </recommendedName>
</protein>
<keyword evidence="3" id="KW-1185">Reference proteome</keyword>
<reference evidence="3" key="1">
    <citation type="journal article" date="2019" name="Int. J. Syst. Evol. Microbiol.">
        <title>The Global Catalogue of Microorganisms (GCM) 10K type strain sequencing project: providing services to taxonomists for standard genome sequencing and annotation.</title>
        <authorList>
            <consortium name="The Broad Institute Genomics Platform"/>
            <consortium name="The Broad Institute Genome Sequencing Center for Infectious Disease"/>
            <person name="Wu L."/>
            <person name="Ma J."/>
        </authorList>
    </citation>
    <scope>NUCLEOTIDE SEQUENCE [LARGE SCALE GENOMIC DNA]</scope>
    <source>
        <strain evidence="3">SYNS20</strain>
    </source>
</reference>
<dbReference type="Proteomes" id="UP001596523">
    <property type="component" value="Unassembled WGS sequence"/>
</dbReference>
<proteinExistence type="predicted"/>